<protein>
    <recommendedName>
        <fullName evidence="3">C3H1-type domain-containing protein</fullName>
    </recommendedName>
</protein>
<dbReference type="EMBL" id="CAJNNV010025653">
    <property type="protein sequence ID" value="CAE8615535.1"/>
    <property type="molecule type" value="Genomic_DNA"/>
</dbReference>
<reference evidence="4" key="1">
    <citation type="submission" date="2021-02" db="EMBL/GenBank/DDBJ databases">
        <authorList>
            <person name="Dougan E. K."/>
            <person name="Rhodes N."/>
            <person name="Thang M."/>
            <person name="Chan C."/>
        </authorList>
    </citation>
    <scope>NUCLEOTIDE SEQUENCE</scope>
</reference>
<dbReference type="Pfam" id="PF00642">
    <property type="entry name" value="zf-CCCH"/>
    <property type="match status" value="1"/>
</dbReference>
<dbReference type="Gene3D" id="4.10.1000.10">
    <property type="entry name" value="Zinc finger, CCCH-type"/>
    <property type="match status" value="1"/>
</dbReference>
<feature type="non-terminal residue" evidence="4">
    <location>
        <position position="1"/>
    </location>
</feature>
<feature type="region of interest" description="Disordered" evidence="2">
    <location>
        <begin position="229"/>
        <end position="253"/>
    </location>
</feature>
<feature type="zinc finger region" description="C3H1-type" evidence="1">
    <location>
        <begin position="203"/>
        <end position="230"/>
    </location>
</feature>
<dbReference type="GO" id="GO:0008270">
    <property type="term" value="F:zinc ion binding"/>
    <property type="evidence" value="ECO:0007669"/>
    <property type="project" value="UniProtKB-KW"/>
</dbReference>
<feature type="compositionally biased region" description="Pro residues" evidence="2">
    <location>
        <begin position="78"/>
        <end position="93"/>
    </location>
</feature>
<keyword evidence="5" id="KW-1185">Reference proteome</keyword>
<feature type="region of interest" description="Disordered" evidence="2">
    <location>
        <begin position="1"/>
        <end position="93"/>
    </location>
</feature>
<gene>
    <name evidence="4" type="ORF">PGLA1383_LOCUS33247</name>
</gene>
<feature type="domain" description="C3H1-type" evidence="3">
    <location>
        <begin position="203"/>
        <end position="230"/>
    </location>
</feature>
<dbReference type="SMART" id="SM00356">
    <property type="entry name" value="ZnF_C3H1"/>
    <property type="match status" value="1"/>
</dbReference>
<evidence type="ECO:0000313" key="5">
    <source>
        <dbReference type="Proteomes" id="UP000654075"/>
    </source>
</evidence>
<comment type="caution">
    <text evidence="4">The sequence shown here is derived from an EMBL/GenBank/DDBJ whole genome shotgun (WGS) entry which is preliminary data.</text>
</comment>
<feature type="compositionally biased region" description="Basic residues" evidence="2">
    <location>
        <begin position="9"/>
        <end position="26"/>
    </location>
</feature>
<name>A0A813FN12_POLGL</name>
<evidence type="ECO:0000256" key="1">
    <source>
        <dbReference type="PROSITE-ProRule" id="PRU00723"/>
    </source>
</evidence>
<evidence type="ECO:0000259" key="3">
    <source>
        <dbReference type="PROSITE" id="PS50103"/>
    </source>
</evidence>
<keyword evidence="1" id="KW-0863">Zinc-finger</keyword>
<keyword evidence="1" id="KW-0479">Metal-binding</keyword>
<dbReference type="AlphaFoldDB" id="A0A813FN12"/>
<dbReference type="InterPro" id="IPR000571">
    <property type="entry name" value="Znf_CCCH"/>
</dbReference>
<dbReference type="Proteomes" id="UP000654075">
    <property type="component" value="Unassembled WGS sequence"/>
</dbReference>
<dbReference type="PROSITE" id="PS50103">
    <property type="entry name" value="ZF_C3H1"/>
    <property type="match status" value="1"/>
</dbReference>
<evidence type="ECO:0000256" key="2">
    <source>
        <dbReference type="SAM" id="MobiDB-lite"/>
    </source>
</evidence>
<keyword evidence="1" id="KW-0862">Zinc</keyword>
<accession>A0A813FN12</accession>
<sequence>RNDAGPGPKGRRSKSRSPTPKKKRPPSKSGSSSRSRSNRRGSAAVLKSAGVTKSNFGGVPEVDPAAAVAEGGFKPLPGAGPPVPKSEPARPPGSAPLAAAMMGVPQLAIAAPNSNVWGTPQAMTPALPSFLSAQQPPPPPPDFGGASPIVDFGSVDFAAAAAAAAAKLMGGVVPAPMAAAPAAGLNLGGKGLFGLAGLLSSTTSQASECGDFKRGNCSRGDSCRFAHTGGQASPLSSVGGARPPPPMAGGPRPEIGDDVEVLHNGQWKNGTALGVTGDGLKLLTLIPEEGLQLEIEWNSVRKDGQGMGPSGGVGFSKAGGPPQTAKMQAVSVPSLQSFAKLTFGGAAATATAAAAGGGGGGQFPVQTSMMGGGGGGQFATQTFPVGGGASFGGCGGQFSAQTSYGGGGGSPPSAKSSAGASAAAMLRGFAASLLGKSAGAPPQAAAVLPPGPVGAPGGFGGGFAKAVGTPAVGAPAPSVSNMDAFSALRARLAGKKPTA</sequence>
<organism evidence="4 5">
    <name type="scientific">Polarella glacialis</name>
    <name type="common">Dinoflagellate</name>
    <dbReference type="NCBI Taxonomy" id="89957"/>
    <lineage>
        <taxon>Eukaryota</taxon>
        <taxon>Sar</taxon>
        <taxon>Alveolata</taxon>
        <taxon>Dinophyceae</taxon>
        <taxon>Suessiales</taxon>
        <taxon>Suessiaceae</taxon>
        <taxon>Polarella</taxon>
    </lineage>
</organism>
<proteinExistence type="predicted"/>
<feature type="non-terminal residue" evidence="4">
    <location>
        <position position="499"/>
    </location>
</feature>
<evidence type="ECO:0000313" key="4">
    <source>
        <dbReference type="EMBL" id="CAE8615535.1"/>
    </source>
</evidence>
<feature type="compositionally biased region" description="Low complexity" evidence="2">
    <location>
        <begin position="57"/>
        <end position="72"/>
    </location>
</feature>